<dbReference type="PANTHER" id="PTHR36918">
    <property type="match status" value="1"/>
</dbReference>
<dbReference type="Pfam" id="PF02556">
    <property type="entry name" value="SecB"/>
    <property type="match status" value="1"/>
</dbReference>
<dbReference type="SUPFAM" id="SSF54611">
    <property type="entry name" value="SecB-like"/>
    <property type="match status" value="1"/>
</dbReference>
<gene>
    <name evidence="6" type="ORF">AA15669_2031</name>
</gene>
<keyword evidence="5" id="KW-0143">Chaperone</keyword>
<evidence type="ECO:0000256" key="2">
    <source>
        <dbReference type="ARBA" id="ARBA00022448"/>
    </source>
</evidence>
<evidence type="ECO:0000256" key="3">
    <source>
        <dbReference type="ARBA" id="ARBA00022927"/>
    </source>
</evidence>
<dbReference type="PANTHER" id="PTHR36918:SF1">
    <property type="entry name" value="PROTEIN-EXPORT PROTEIN SECB"/>
    <property type="match status" value="1"/>
</dbReference>
<proteinExistence type="inferred from homology"/>
<keyword evidence="4" id="KW-0811">Translocation</keyword>
<evidence type="ECO:0000256" key="5">
    <source>
        <dbReference type="ARBA" id="ARBA00023186"/>
    </source>
</evidence>
<evidence type="ECO:0000313" key="7">
    <source>
        <dbReference type="Proteomes" id="UP001062901"/>
    </source>
</evidence>
<organism evidence="6 7">
    <name type="scientific">Saccharibacter floricola DSM 15669</name>
    <dbReference type="NCBI Taxonomy" id="1123227"/>
    <lineage>
        <taxon>Bacteria</taxon>
        <taxon>Pseudomonadati</taxon>
        <taxon>Pseudomonadota</taxon>
        <taxon>Alphaproteobacteria</taxon>
        <taxon>Acetobacterales</taxon>
        <taxon>Acetobacteraceae</taxon>
        <taxon>Saccharibacter</taxon>
    </lineage>
</organism>
<dbReference type="InterPro" id="IPR003708">
    <property type="entry name" value="SecB"/>
</dbReference>
<reference evidence="6" key="1">
    <citation type="submission" date="2013-04" db="EMBL/GenBank/DDBJ databases">
        <title>The genome sequencing project of 58 acetic acid bacteria.</title>
        <authorList>
            <person name="Okamoto-Kainuma A."/>
            <person name="Ishikawa M."/>
            <person name="Umino S."/>
            <person name="Koizumi Y."/>
            <person name="Shiwa Y."/>
            <person name="Yoshikawa H."/>
            <person name="Matsutani M."/>
            <person name="Matsushita K."/>
        </authorList>
    </citation>
    <scope>NUCLEOTIDE SEQUENCE</scope>
    <source>
        <strain evidence="6">DSM 15669</strain>
    </source>
</reference>
<dbReference type="Gene3D" id="3.10.420.10">
    <property type="entry name" value="SecB-like"/>
    <property type="match status" value="1"/>
</dbReference>
<keyword evidence="3" id="KW-0653">Protein transport</keyword>
<name>A0ABQ0P1G6_9PROT</name>
<keyword evidence="2" id="KW-0813">Transport</keyword>
<dbReference type="InterPro" id="IPR035958">
    <property type="entry name" value="SecB-like_sf"/>
</dbReference>
<keyword evidence="7" id="KW-1185">Reference proteome</keyword>
<comment type="caution">
    <text evidence="6">The sequence shown here is derived from an EMBL/GenBank/DDBJ whole genome shotgun (WGS) entry which is preliminary data.</text>
</comment>
<evidence type="ECO:0000313" key="6">
    <source>
        <dbReference type="EMBL" id="GBQ09044.1"/>
    </source>
</evidence>
<sequence length="188" mass="20939">MAGLDVRFNCHFFLHWDSDCEMTKNPQSSDSKAATALKLDLGSQYLCHATIDVPNTPEVLRTLKAPPHLHLVVDKSMREASDVEGAYELRLVVRAFGYPHAPKEGEKLQPLYQAAVVYAGLFGVVGKASSEAREKFIAQEAAGYLFPTARNILLDLVRESGFSVNNPQPIDFRTFWEKNEEAGKAEKK</sequence>
<protein>
    <submittedName>
        <fullName evidence="6">Protein translocase subunit SecB</fullName>
    </submittedName>
</protein>
<evidence type="ECO:0000256" key="1">
    <source>
        <dbReference type="ARBA" id="ARBA00009990"/>
    </source>
</evidence>
<accession>A0ABQ0P1G6</accession>
<comment type="similarity">
    <text evidence="1">Belongs to the SecB family.</text>
</comment>
<dbReference type="Proteomes" id="UP001062901">
    <property type="component" value="Unassembled WGS sequence"/>
</dbReference>
<evidence type="ECO:0000256" key="4">
    <source>
        <dbReference type="ARBA" id="ARBA00023010"/>
    </source>
</evidence>
<dbReference type="EMBL" id="BAQD01000147">
    <property type="protein sequence ID" value="GBQ09044.1"/>
    <property type="molecule type" value="Genomic_DNA"/>
</dbReference>